<organism evidence="2 3">
    <name type="scientific">Datura stramonium</name>
    <name type="common">Jimsonweed</name>
    <name type="synonym">Common thornapple</name>
    <dbReference type="NCBI Taxonomy" id="4076"/>
    <lineage>
        <taxon>Eukaryota</taxon>
        <taxon>Viridiplantae</taxon>
        <taxon>Streptophyta</taxon>
        <taxon>Embryophyta</taxon>
        <taxon>Tracheophyta</taxon>
        <taxon>Spermatophyta</taxon>
        <taxon>Magnoliopsida</taxon>
        <taxon>eudicotyledons</taxon>
        <taxon>Gunneridae</taxon>
        <taxon>Pentapetalae</taxon>
        <taxon>asterids</taxon>
        <taxon>lamiids</taxon>
        <taxon>Solanales</taxon>
        <taxon>Solanaceae</taxon>
        <taxon>Solanoideae</taxon>
        <taxon>Datureae</taxon>
        <taxon>Datura</taxon>
    </lineage>
</organism>
<evidence type="ECO:0000313" key="2">
    <source>
        <dbReference type="EMBL" id="MCD9643887.1"/>
    </source>
</evidence>
<gene>
    <name evidence="2" type="ORF">HAX54_031771</name>
</gene>
<reference evidence="2 3" key="1">
    <citation type="journal article" date="2021" name="BMC Genomics">
        <title>Datura genome reveals duplications of psychoactive alkaloid biosynthetic genes and high mutation rate following tissue culture.</title>
        <authorList>
            <person name="Rajewski A."/>
            <person name="Carter-House D."/>
            <person name="Stajich J."/>
            <person name="Litt A."/>
        </authorList>
    </citation>
    <scope>NUCLEOTIDE SEQUENCE [LARGE SCALE GENOMIC DNA]</scope>
    <source>
        <strain evidence="2">AR-01</strain>
    </source>
</reference>
<keyword evidence="1" id="KW-0175">Coiled coil</keyword>
<proteinExistence type="predicted"/>
<dbReference type="Proteomes" id="UP000823775">
    <property type="component" value="Unassembled WGS sequence"/>
</dbReference>
<keyword evidence="3" id="KW-1185">Reference proteome</keyword>
<sequence>MRNQKERIVKMTNLALMARSGSDSDSDSTVVSLSDLKTQVHGLSKRKVIKLLLSLMDECQQMSVGKIEMSTIFSNLKYDYKVLKREKTEFENANKSLNAEIGKLEETVSVKKTETSNLMETISSLKAELITIKEGKTSSSEIINNDQGIMDIPDMCDMNV</sequence>
<name>A0ABS8VBM2_DATST</name>
<evidence type="ECO:0000313" key="3">
    <source>
        <dbReference type="Proteomes" id="UP000823775"/>
    </source>
</evidence>
<accession>A0ABS8VBM2</accession>
<evidence type="ECO:0000256" key="1">
    <source>
        <dbReference type="SAM" id="Coils"/>
    </source>
</evidence>
<feature type="coiled-coil region" evidence="1">
    <location>
        <begin position="80"/>
        <end position="114"/>
    </location>
</feature>
<comment type="caution">
    <text evidence="2">The sequence shown here is derived from an EMBL/GenBank/DDBJ whole genome shotgun (WGS) entry which is preliminary data.</text>
</comment>
<protein>
    <submittedName>
        <fullName evidence="2">Uncharacterized protein</fullName>
    </submittedName>
</protein>
<dbReference type="EMBL" id="JACEIK010004023">
    <property type="protein sequence ID" value="MCD9643887.1"/>
    <property type="molecule type" value="Genomic_DNA"/>
</dbReference>